<accession>A0ABD0JVT5</accession>
<proteinExistence type="predicted"/>
<protein>
    <recommendedName>
        <fullName evidence="3">SRCR domain-containing protein</fullName>
    </recommendedName>
</protein>
<feature type="non-terminal residue" evidence="4">
    <location>
        <position position="63"/>
    </location>
</feature>
<name>A0ABD0JVT5_9CAEN</name>
<evidence type="ECO:0000256" key="1">
    <source>
        <dbReference type="ARBA" id="ARBA00023157"/>
    </source>
</evidence>
<comment type="caution">
    <text evidence="4">The sequence shown here is derived from an EMBL/GenBank/DDBJ whole genome shotgun (WGS) entry which is preliminary data.</text>
</comment>
<evidence type="ECO:0000259" key="3">
    <source>
        <dbReference type="PROSITE" id="PS50287"/>
    </source>
</evidence>
<feature type="domain" description="SRCR" evidence="3">
    <location>
        <begin position="12"/>
        <end position="63"/>
    </location>
</feature>
<dbReference type="Proteomes" id="UP001519460">
    <property type="component" value="Unassembled WGS sequence"/>
</dbReference>
<gene>
    <name evidence="4" type="ORF">BaRGS_00030063</name>
</gene>
<evidence type="ECO:0000256" key="2">
    <source>
        <dbReference type="PROSITE-ProRule" id="PRU00196"/>
    </source>
</evidence>
<keyword evidence="5" id="KW-1185">Reference proteome</keyword>
<dbReference type="InterPro" id="IPR036772">
    <property type="entry name" value="SRCR-like_dom_sf"/>
</dbReference>
<feature type="non-terminal residue" evidence="4">
    <location>
        <position position="1"/>
    </location>
</feature>
<dbReference type="EMBL" id="JACVVK020000319">
    <property type="protein sequence ID" value="KAK7478678.1"/>
    <property type="molecule type" value="Genomic_DNA"/>
</dbReference>
<feature type="disulfide bond" evidence="2">
    <location>
        <begin position="23"/>
        <end position="33"/>
    </location>
</feature>
<sequence>EKAEVIRPYGGGSGDIFLDGLSCTGHETSVRDCSWRGKGGPDDGIGQLRYACSHALDVGVDCG</sequence>
<reference evidence="4 5" key="1">
    <citation type="journal article" date="2023" name="Sci. Data">
        <title>Genome assembly of the Korean intertidal mud-creeper Batillaria attramentaria.</title>
        <authorList>
            <person name="Patra A.K."/>
            <person name="Ho P.T."/>
            <person name="Jun S."/>
            <person name="Lee S.J."/>
            <person name="Kim Y."/>
            <person name="Won Y.J."/>
        </authorList>
    </citation>
    <scope>NUCLEOTIDE SEQUENCE [LARGE SCALE GENOMIC DNA]</scope>
    <source>
        <strain evidence="4">Wonlab-2016</strain>
    </source>
</reference>
<comment type="caution">
    <text evidence="2">Lacks conserved residue(s) required for the propagation of feature annotation.</text>
</comment>
<dbReference type="PROSITE" id="PS50287">
    <property type="entry name" value="SRCR_2"/>
    <property type="match status" value="1"/>
</dbReference>
<evidence type="ECO:0000313" key="5">
    <source>
        <dbReference type="Proteomes" id="UP001519460"/>
    </source>
</evidence>
<dbReference type="AlphaFoldDB" id="A0ABD0JVT5"/>
<dbReference type="InterPro" id="IPR001190">
    <property type="entry name" value="SRCR"/>
</dbReference>
<keyword evidence="1 2" id="KW-1015">Disulfide bond</keyword>
<dbReference type="Gene3D" id="3.10.250.10">
    <property type="entry name" value="SRCR-like domain"/>
    <property type="match status" value="1"/>
</dbReference>
<evidence type="ECO:0000313" key="4">
    <source>
        <dbReference type="EMBL" id="KAK7478678.1"/>
    </source>
</evidence>
<dbReference type="SUPFAM" id="SSF56487">
    <property type="entry name" value="SRCR-like"/>
    <property type="match status" value="1"/>
</dbReference>
<organism evidence="4 5">
    <name type="scientific">Batillaria attramentaria</name>
    <dbReference type="NCBI Taxonomy" id="370345"/>
    <lineage>
        <taxon>Eukaryota</taxon>
        <taxon>Metazoa</taxon>
        <taxon>Spiralia</taxon>
        <taxon>Lophotrochozoa</taxon>
        <taxon>Mollusca</taxon>
        <taxon>Gastropoda</taxon>
        <taxon>Caenogastropoda</taxon>
        <taxon>Sorbeoconcha</taxon>
        <taxon>Cerithioidea</taxon>
        <taxon>Batillariidae</taxon>
        <taxon>Batillaria</taxon>
    </lineage>
</organism>